<reference evidence="2 3" key="1">
    <citation type="submission" date="2023-10" db="EMBL/GenBank/DDBJ databases">
        <title>Virgibacillus halophilus 5B73C genome.</title>
        <authorList>
            <person name="Miliotis G."/>
            <person name="Sengupta P."/>
            <person name="Hameed A."/>
            <person name="Chuvochina M."/>
            <person name="Mcdonagh F."/>
            <person name="Simpson A.C."/>
            <person name="Singh N.K."/>
            <person name="Rekha P.D."/>
            <person name="Raman K."/>
            <person name="Hugenholtz P."/>
            <person name="Venkateswaran K."/>
        </authorList>
    </citation>
    <scope>NUCLEOTIDE SEQUENCE [LARGE SCALE GENOMIC DNA]</scope>
    <source>
        <strain evidence="2 3">5B73C</strain>
    </source>
</reference>
<dbReference type="RefSeq" id="WP_390356257.1">
    <property type="nucleotide sequence ID" value="NZ_JBHUIZ010000012.1"/>
</dbReference>
<gene>
    <name evidence="2" type="ORF">RWE15_13970</name>
</gene>
<dbReference type="EMBL" id="JAWDIP010000003">
    <property type="protein sequence ID" value="MDY0395331.1"/>
    <property type="molecule type" value="Genomic_DNA"/>
</dbReference>
<dbReference type="Gene3D" id="3.40.630.30">
    <property type="match status" value="1"/>
</dbReference>
<dbReference type="GO" id="GO:0016746">
    <property type="term" value="F:acyltransferase activity"/>
    <property type="evidence" value="ECO:0007669"/>
    <property type="project" value="UniProtKB-KW"/>
</dbReference>
<evidence type="ECO:0000313" key="2">
    <source>
        <dbReference type="EMBL" id="MDY0395331.1"/>
    </source>
</evidence>
<keyword evidence="3" id="KW-1185">Reference proteome</keyword>
<keyword evidence="2" id="KW-0808">Transferase</keyword>
<evidence type="ECO:0000313" key="3">
    <source>
        <dbReference type="Proteomes" id="UP001281447"/>
    </source>
</evidence>
<evidence type="ECO:0000259" key="1">
    <source>
        <dbReference type="Pfam" id="PF13673"/>
    </source>
</evidence>
<organism evidence="2 3">
    <name type="scientific">Tigheibacillus halophilus</name>
    <dbReference type="NCBI Taxonomy" id="361280"/>
    <lineage>
        <taxon>Bacteria</taxon>
        <taxon>Bacillati</taxon>
        <taxon>Bacillota</taxon>
        <taxon>Bacilli</taxon>
        <taxon>Bacillales</taxon>
        <taxon>Bacillaceae</taxon>
        <taxon>Tigheibacillus</taxon>
    </lineage>
</organism>
<accession>A0ABU5C7L4</accession>
<protein>
    <submittedName>
        <fullName evidence="2">GNAT family N-acetyltransferase</fullName>
        <ecNumber evidence="2">2.3.1.-</ecNumber>
    </submittedName>
</protein>
<comment type="caution">
    <text evidence="2">The sequence shown here is derived from an EMBL/GenBank/DDBJ whole genome shotgun (WGS) entry which is preliminary data.</text>
</comment>
<keyword evidence="2" id="KW-0012">Acyltransferase</keyword>
<dbReference type="InterPro" id="IPR016181">
    <property type="entry name" value="Acyl_CoA_acyltransferase"/>
</dbReference>
<sequence>MDVAINYLEENFAERKIKIQAQEYLHRFYGSLGFKQVSEPYLDDGILHIDMLREK</sequence>
<proteinExistence type="predicted"/>
<dbReference type="SUPFAM" id="SSF55729">
    <property type="entry name" value="Acyl-CoA N-acyltransferases (Nat)"/>
    <property type="match status" value="1"/>
</dbReference>
<dbReference type="InterPro" id="IPR000182">
    <property type="entry name" value="GNAT_dom"/>
</dbReference>
<name>A0ABU5C7L4_9BACI</name>
<dbReference type="Proteomes" id="UP001281447">
    <property type="component" value="Unassembled WGS sequence"/>
</dbReference>
<dbReference type="Pfam" id="PF13673">
    <property type="entry name" value="Acetyltransf_10"/>
    <property type="match status" value="1"/>
</dbReference>
<dbReference type="EC" id="2.3.1.-" evidence="2"/>
<feature type="domain" description="N-acetyltransferase" evidence="1">
    <location>
        <begin position="4"/>
        <end position="52"/>
    </location>
</feature>